<keyword evidence="2" id="KW-1185">Reference proteome</keyword>
<dbReference type="EMBL" id="LNAM01000208">
    <property type="protein sequence ID" value="KSV57653.1"/>
    <property type="molecule type" value="Genomic_DNA"/>
</dbReference>
<dbReference type="STRING" id="290052.ASU35_04405"/>
<protein>
    <submittedName>
        <fullName evidence="1">Uncharacterized protein</fullName>
    </submittedName>
</protein>
<name>A0A0V8QAN8_9FIRM</name>
<dbReference type="AlphaFoldDB" id="A0A0V8QAN8"/>
<accession>A0A0V8QAN8</accession>
<gene>
    <name evidence="1" type="ORF">ASU35_04405</name>
</gene>
<organism evidence="1 2">
    <name type="scientific">Acetivibrio ethanolgignens</name>
    <dbReference type="NCBI Taxonomy" id="290052"/>
    <lineage>
        <taxon>Bacteria</taxon>
        <taxon>Bacillati</taxon>
        <taxon>Bacillota</taxon>
        <taxon>Clostridia</taxon>
        <taxon>Eubacteriales</taxon>
        <taxon>Oscillospiraceae</taxon>
        <taxon>Acetivibrio</taxon>
    </lineage>
</organism>
<reference evidence="1 2" key="1">
    <citation type="submission" date="2015-11" db="EMBL/GenBank/DDBJ databases">
        <title>Butyribacter intestini gen. nov., sp. nov., a butyric acid-producing bacterium of the family Lachnospiraceae isolated from the human faeces.</title>
        <authorList>
            <person name="Zou Y."/>
            <person name="Xue W."/>
            <person name="Luo G."/>
            <person name="Lv M."/>
        </authorList>
    </citation>
    <scope>NUCLEOTIDE SEQUENCE [LARGE SCALE GENOMIC DNA]</scope>
    <source>
        <strain evidence="1 2">ACET-33324</strain>
    </source>
</reference>
<evidence type="ECO:0000313" key="1">
    <source>
        <dbReference type="EMBL" id="KSV57653.1"/>
    </source>
</evidence>
<sequence length="92" mass="11220">MEPIKAKEGQYFGAPVYDHGKLQILMVDFFPIWCYNEKDNVAEMYPETSEEIILKFERWFVQLFRHLFHNNIKIRRPKICTRVFQWSLLAEH</sequence>
<dbReference type="Proteomes" id="UP000054874">
    <property type="component" value="Unassembled WGS sequence"/>
</dbReference>
<comment type="caution">
    <text evidence="1">The sequence shown here is derived from an EMBL/GenBank/DDBJ whole genome shotgun (WGS) entry which is preliminary data.</text>
</comment>
<dbReference type="OrthoDB" id="9780310at2"/>
<dbReference type="RefSeq" id="WP_058354149.1">
    <property type="nucleotide sequence ID" value="NZ_CABMMD010000208.1"/>
</dbReference>
<evidence type="ECO:0000313" key="2">
    <source>
        <dbReference type="Proteomes" id="UP000054874"/>
    </source>
</evidence>
<proteinExistence type="predicted"/>